<dbReference type="EMBL" id="KC246802">
    <property type="protein sequence ID" value="AHF24682.1"/>
    <property type="molecule type" value="Genomic_DNA"/>
</dbReference>
<organism evidence="2">
    <name type="scientific">uncultured bacterium Contig1584b</name>
    <dbReference type="NCBI Taxonomy" id="1393461"/>
    <lineage>
        <taxon>Bacteria</taxon>
        <taxon>environmental samples</taxon>
    </lineage>
</organism>
<sequence>MKKTIAVILSLVLLCAALSCWAETSVISTMAGLNWSFSSGAGAWSTDLQIQEDGSFTGEFHDSDMGDCTDEYPDGTVSFCSFSGQLSLVSQVDEKTWEIRIDELHTEAAEETIEDGVRYIPSEPYGLTEGDVMVLYAPGTPISVLSEDQQFWYQAHIVDFENPPEELELWFLSSVEHDSGFAGYPQESAGNP</sequence>
<evidence type="ECO:0000313" key="2">
    <source>
        <dbReference type="EMBL" id="AHF24682.1"/>
    </source>
</evidence>
<proteinExistence type="predicted"/>
<keyword evidence="2" id="KW-0808">Transferase</keyword>
<protein>
    <submittedName>
        <fullName evidence="2">Serine/threonine protein kinase</fullName>
    </submittedName>
</protein>
<dbReference type="AlphaFoldDB" id="W0FPC3"/>
<keyword evidence="2" id="KW-0723">Serine/threonine-protein kinase</keyword>
<evidence type="ECO:0000256" key="1">
    <source>
        <dbReference type="SAM" id="SignalP"/>
    </source>
</evidence>
<dbReference type="GO" id="GO:0004674">
    <property type="term" value="F:protein serine/threonine kinase activity"/>
    <property type="evidence" value="ECO:0007669"/>
    <property type="project" value="UniProtKB-KW"/>
</dbReference>
<accession>W0FPC3</accession>
<dbReference type="PROSITE" id="PS51257">
    <property type="entry name" value="PROKAR_LIPOPROTEIN"/>
    <property type="match status" value="1"/>
</dbReference>
<feature type="signal peptide" evidence="1">
    <location>
        <begin position="1"/>
        <end position="22"/>
    </location>
</feature>
<reference evidence="2" key="1">
    <citation type="journal article" date="2013" name="PLoS ONE">
        <title>Metagenomic insights into the carbohydrate-active enzymes carried by the microorganisms adhering to solid digesta in the rumen of cows.</title>
        <authorList>
            <person name="Wang L."/>
            <person name="Hatem A."/>
            <person name="Catalyurek U.V."/>
            <person name="Morrison M."/>
            <person name="Yu Z."/>
        </authorList>
    </citation>
    <scope>NUCLEOTIDE SEQUENCE</scope>
</reference>
<keyword evidence="2" id="KW-0418">Kinase</keyword>
<keyword evidence="1" id="KW-0732">Signal</keyword>
<name>W0FPC3_9BACT</name>
<feature type="chain" id="PRO_5004788550" evidence="1">
    <location>
        <begin position="23"/>
        <end position="192"/>
    </location>
</feature>